<dbReference type="AlphaFoldDB" id="A0ABD2ZAD2"/>
<evidence type="ECO:0000313" key="3">
    <source>
        <dbReference type="Proteomes" id="UP001630127"/>
    </source>
</evidence>
<organism evidence="2 3">
    <name type="scientific">Cinchona calisaya</name>
    <dbReference type="NCBI Taxonomy" id="153742"/>
    <lineage>
        <taxon>Eukaryota</taxon>
        <taxon>Viridiplantae</taxon>
        <taxon>Streptophyta</taxon>
        <taxon>Embryophyta</taxon>
        <taxon>Tracheophyta</taxon>
        <taxon>Spermatophyta</taxon>
        <taxon>Magnoliopsida</taxon>
        <taxon>eudicotyledons</taxon>
        <taxon>Gunneridae</taxon>
        <taxon>Pentapetalae</taxon>
        <taxon>asterids</taxon>
        <taxon>lamiids</taxon>
        <taxon>Gentianales</taxon>
        <taxon>Rubiaceae</taxon>
        <taxon>Cinchonoideae</taxon>
        <taxon>Cinchoneae</taxon>
        <taxon>Cinchona</taxon>
    </lineage>
</organism>
<dbReference type="PANTHER" id="PTHR31286">
    <property type="entry name" value="GLYCINE-RICH CELL WALL STRUCTURAL PROTEIN 1.8-LIKE"/>
    <property type="match status" value="1"/>
</dbReference>
<dbReference type="InterPro" id="IPR040256">
    <property type="entry name" value="At4g02000-like"/>
</dbReference>
<comment type="caution">
    <text evidence="2">The sequence shown here is derived from an EMBL/GenBank/DDBJ whole genome shotgun (WGS) entry which is preliminary data.</text>
</comment>
<dbReference type="Proteomes" id="UP001630127">
    <property type="component" value="Unassembled WGS sequence"/>
</dbReference>
<reference evidence="2 3" key="1">
    <citation type="submission" date="2024-11" db="EMBL/GenBank/DDBJ databases">
        <title>A near-complete genome assembly of Cinchona calisaya.</title>
        <authorList>
            <person name="Lian D.C."/>
            <person name="Zhao X.W."/>
            <person name="Wei L."/>
        </authorList>
    </citation>
    <scope>NUCLEOTIDE SEQUENCE [LARGE SCALE GENOMIC DNA]</scope>
    <source>
        <tissue evidence="2">Nenye</tissue>
    </source>
</reference>
<evidence type="ECO:0000313" key="2">
    <source>
        <dbReference type="EMBL" id="KAL3516432.1"/>
    </source>
</evidence>
<gene>
    <name evidence="2" type="ORF">ACH5RR_023334</name>
</gene>
<dbReference type="EMBL" id="JBJUIK010000010">
    <property type="protein sequence ID" value="KAL3516432.1"/>
    <property type="molecule type" value="Genomic_DNA"/>
</dbReference>
<dbReference type="Pfam" id="PF14111">
    <property type="entry name" value="DUF4283"/>
    <property type="match status" value="1"/>
</dbReference>
<proteinExistence type="predicted"/>
<evidence type="ECO:0000259" key="1">
    <source>
        <dbReference type="Pfam" id="PF14111"/>
    </source>
</evidence>
<keyword evidence="3" id="KW-1185">Reference proteome</keyword>
<accession>A0ABD2ZAD2</accession>
<dbReference type="PANTHER" id="PTHR31286:SF165">
    <property type="entry name" value="DUF4283 DOMAIN-CONTAINING PROTEIN"/>
    <property type="match status" value="1"/>
</dbReference>
<name>A0ABD2ZAD2_9GENT</name>
<feature type="domain" description="DUF4283" evidence="1">
    <location>
        <begin position="8"/>
        <end position="83"/>
    </location>
</feature>
<protein>
    <recommendedName>
        <fullName evidence="1">DUF4283 domain-containing protein</fullName>
    </recommendedName>
</protein>
<sequence>MMYLRDWEWSRVVVGYVLGASVPFQVMKQFLAEKWREFGNVECVLLKTGIYVFHFETEVLDQSPWPFKSKMLFLKAWTPELDLSREDFSIVPVWIKLPDLE</sequence>
<dbReference type="InterPro" id="IPR025558">
    <property type="entry name" value="DUF4283"/>
</dbReference>